<dbReference type="Gene3D" id="2.60.300.12">
    <property type="entry name" value="HesB-like domain"/>
    <property type="match status" value="1"/>
</dbReference>
<dbReference type="OrthoDB" id="9785450at2"/>
<organism evidence="8 9">
    <name type="scientific">Buchnera aphidicola subsp. Melaphis rhois</name>
    <dbReference type="NCBI Taxonomy" id="118103"/>
    <lineage>
        <taxon>Bacteria</taxon>
        <taxon>Pseudomonadati</taxon>
        <taxon>Pseudomonadota</taxon>
        <taxon>Gammaproteobacteria</taxon>
        <taxon>Enterobacterales</taxon>
        <taxon>Erwiniaceae</taxon>
        <taxon>Buchnera</taxon>
    </lineage>
</organism>
<dbReference type="GO" id="GO:0051539">
    <property type="term" value="F:4 iron, 4 sulfur cluster binding"/>
    <property type="evidence" value="ECO:0007669"/>
    <property type="project" value="UniProtKB-UniRule"/>
</dbReference>
<gene>
    <name evidence="5" type="primary">nfuA</name>
    <name evidence="8" type="ORF">D9V73_02540</name>
</gene>
<evidence type="ECO:0000256" key="4">
    <source>
        <dbReference type="ARBA" id="ARBA00023014"/>
    </source>
</evidence>
<comment type="similarity">
    <text evidence="5">Belongs to the NfuA family.</text>
</comment>
<reference evidence="8 9" key="1">
    <citation type="submission" date="2018-10" db="EMBL/GenBank/DDBJ databases">
        <title>Comparative functional genomics of the obligate endosymbiont Buchnera aphidicola.</title>
        <authorList>
            <person name="Chong R.A."/>
        </authorList>
    </citation>
    <scope>NUCLEOTIDE SEQUENCE [LARGE SCALE GENOMIC DNA]</scope>
    <source>
        <strain evidence="8 9">Mrh</strain>
    </source>
</reference>
<dbReference type="Pfam" id="PF01106">
    <property type="entry name" value="NifU"/>
    <property type="match status" value="1"/>
</dbReference>
<evidence type="ECO:0000313" key="9">
    <source>
        <dbReference type="Proteomes" id="UP000298566"/>
    </source>
</evidence>
<feature type="domain" description="Core" evidence="7">
    <location>
        <begin position="2"/>
        <end position="97"/>
    </location>
</feature>
<dbReference type="Pfam" id="PF01521">
    <property type="entry name" value="Fe-S_biosyn"/>
    <property type="match status" value="1"/>
</dbReference>
<keyword evidence="2 5" id="KW-0479">Metal-binding</keyword>
<dbReference type="SUPFAM" id="SSF89360">
    <property type="entry name" value="HesB-like domain"/>
    <property type="match status" value="1"/>
</dbReference>
<dbReference type="InterPro" id="IPR001075">
    <property type="entry name" value="NIF_FeS_clus_asmbl_NifU_C"/>
</dbReference>
<comment type="cofactor">
    <cofactor evidence="5">
        <name>[4Fe-4S] cluster</name>
        <dbReference type="ChEBI" id="CHEBI:49883"/>
    </cofactor>
    <text evidence="5">Binds 1 [4Fe-4S] cluster per subunit. The cluster is presumably bound at the interface of two monomers.</text>
</comment>
<name>A0A4D6YGM3_BUCMH</name>
<protein>
    <recommendedName>
        <fullName evidence="5">Fe/S biogenesis protein NfuA</fullName>
    </recommendedName>
</protein>
<evidence type="ECO:0000259" key="6">
    <source>
        <dbReference type="Pfam" id="PF01106"/>
    </source>
</evidence>
<evidence type="ECO:0000256" key="3">
    <source>
        <dbReference type="ARBA" id="ARBA00023004"/>
    </source>
</evidence>
<sequence>MVNISKSAQKHFSQLLIKQKKGTNIRVFVSYPGTPIAKCGVSFCYPEEITTQDVKFEYDSFAVYVDQSSMFYLKDSVIDIVVENCNTQLTLMAPYAKKYTLNKDIALHKRVESFLNSKINPQLSAHGGKVHLVNITQSGYVTLKFFGGCNGCSMIGYTLKEGIERQLLIEFPELKGVYDTTAHHKGNHSYY</sequence>
<evidence type="ECO:0000256" key="2">
    <source>
        <dbReference type="ARBA" id="ARBA00022723"/>
    </source>
</evidence>
<dbReference type="GO" id="GO:0016226">
    <property type="term" value="P:iron-sulfur cluster assembly"/>
    <property type="evidence" value="ECO:0007669"/>
    <property type="project" value="UniProtKB-UniRule"/>
</dbReference>
<feature type="binding site" evidence="5">
    <location>
        <position position="149"/>
    </location>
    <ligand>
        <name>[4Fe-4S] cluster</name>
        <dbReference type="ChEBI" id="CHEBI:49883"/>
    </ligand>
</feature>
<dbReference type="Gene3D" id="3.30.300.130">
    <property type="entry name" value="Fe-S cluster assembly (FSCA)"/>
    <property type="match status" value="1"/>
</dbReference>
<keyword evidence="1 5" id="KW-0004">4Fe-4S</keyword>
<dbReference type="PANTHER" id="PTHR11178:SF51">
    <property type="entry name" value="FE_S BIOGENESIS PROTEIN NFUA"/>
    <property type="match status" value="1"/>
</dbReference>
<keyword evidence="3 5" id="KW-0408">Iron</keyword>
<dbReference type="InterPro" id="IPR034904">
    <property type="entry name" value="FSCA_dom_sf"/>
</dbReference>
<feature type="domain" description="NIF system FeS cluster assembly NifU C-terminal" evidence="6">
    <location>
        <begin position="111"/>
        <end position="177"/>
    </location>
</feature>
<accession>A0A4D6YGM3</accession>
<evidence type="ECO:0000313" key="8">
    <source>
        <dbReference type="EMBL" id="QCI23495.1"/>
    </source>
</evidence>
<dbReference type="HAMAP" id="MF_01637">
    <property type="entry name" value="Fe_S_biogen_NfuA"/>
    <property type="match status" value="1"/>
</dbReference>
<dbReference type="GO" id="GO:0051604">
    <property type="term" value="P:protein maturation"/>
    <property type="evidence" value="ECO:0007669"/>
    <property type="project" value="UniProtKB-UniRule"/>
</dbReference>
<dbReference type="AlphaFoldDB" id="A0A4D6YGM3"/>
<dbReference type="InterPro" id="IPR000361">
    <property type="entry name" value="ATAP_core_dom"/>
</dbReference>
<dbReference type="PANTHER" id="PTHR11178">
    <property type="entry name" value="IRON-SULFUR CLUSTER SCAFFOLD PROTEIN NFU-RELATED"/>
    <property type="match status" value="1"/>
</dbReference>
<dbReference type="SUPFAM" id="SSF117916">
    <property type="entry name" value="Fe-S cluster assembly (FSCA) domain-like"/>
    <property type="match status" value="1"/>
</dbReference>
<dbReference type="Proteomes" id="UP000298566">
    <property type="component" value="Chromosome"/>
</dbReference>
<keyword evidence="4 5" id="KW-0411">Iron-sulfur</keyword>
<comment type="function">
    <text evidence="5">Involved in iron-sulfur cluster biogenesis. Binds a 4Fe-4S cluster, can transfer this cluster to apoproteins, and thereby intervenes in the maturation of Fe/S proteins. Could also act as a scaffold/chaperone for damaged Fe/S proteins.</text>
</comment>
<evidence type="ECO:0000256" key="1">
    <source>
        <dbReference type="ARBA" id="ARBA00022485"/>
    </source>
</evidence>
<proteinExistence type="inferred from homology"/>
<feature type="binding site" evidence="5">
    <location>
        <position position="152"/>
    </location>
    <ligand>
        <name>[4Fe-4S] cluster</name>
        <dbReference type="ChEBI" id="CHEBI:49883"/>
    </ligand>
</feature>
<dbReference type="RefSeq" id="WP_158336707.1">
    <property type="nucleotide sequence ID" value="NZ_CP033004.1"/>
</dbReference>
<comment type="subunit">
    <text evidence="5">Homodimer.</text>
</comment>
<dbReference type="EMBL" id="CP033004">
    <property type="protein sequence ID" value="QCI23495.1"/>
    <property type="molecule type" value="Genomic_DNA"/>
</dbReference>
<evidence type="ECO:0000259" key="7">
    <source>
        <dbReference type="Pfam" id="PF01521"/>
    </source>
</evidence>
<evidence type="ECO:0000256" key="5">
    <source>
        <dbReference type="HAMAP-Rule" id="MF_01637"/>
    </source>
</evidence>
<dbReference type="InterPro" id="IPR017726">
    <property type="entry name" value="Fe/S_biogenesis_protein_NfuA"/>
</dbReference>
<dbReference type="InterPro" id="IPR035903">
    <property type="entry name" value="HesB-like_dom_sf"/>
</dbReference>
<dbReference type="GO" id="GO:0005506">
    <property type="term" value="F:iron ion binding"/>
    <property type="evidence" value="ECO:0007669"/>
    <property type="project" value="InterPro"/>
</dbReference>